<feature type="non-terminal residue" evidence="1">
    <location>
        <position position="53"/>
    </location>
</feature>
<dbReference type="Pfam" id="PF01527">
    <property type="entry name" value="HTH_Tnp_1"/>
    <property type="match status" value="1"/>
</dbReference>
<dbReference type="GO" id="GO:0004803">
    <property type="term" value="F:transposase activity"/>
    <property type="evidence" value="ECO:0007669"/>
    <property type="project" value="InterPro"/>
</dbReference>
<dbReference type="HOGENOM" id="CLU_206806_1_0_11"/>
<evidence type="ECO:0008006" key="3">
    <source>
        <dbReference type="Google" id="ProtNLM"/>
    </source>
</evidence>
<dbReference type="GO" id="GO:0003677">
    <property type="term" value="F:DNA binding"/>
    <property type="evidence" value="ECO:0007669"/>
    <property type="project" value="InterPro"/>
</dbReference>
<dbReference type="InterPro" id="IPR002514">
    <property type="entry name" value="Transposase_8"/>
</dbReference>
<protein>
    <recommendedName>
        <fullName evidence="3">Transposase</fullName>
    </recommendedName>
</protein>
<gene>
    <name evidence="1" type="ORF">HMPREF0298_0665</name>
</gene>
<dbReference type="eggNOG" id="COG2963">
    <property type="taxonomic scope" value="Bacteria"/>
</dbReference>
<comment type="caution">
    <text evidence="1">The sequence shown here is derived from an EMBL/GenBank/DDBJ whole genome shotgun (WGS) entry which is preliminary data.</text>
</comment>
<proteinExistence type="predicted"/>
<evidence type="ECO:0000313" key="1">
    <source>
        <dbReference type="EMBL" id="EEI17536.1"/>
    </source>
</evidence>
<dbReference type="GO" id="GO:0006313">
    <property type="term" value="P:DNA transposition"/>
    <property type="evidence" value="ECO:0007669"/>
    <property type="project" value="InterPro"/>
</dbReference>
<dbReference type="EMBL" id="ACHJ01000039">
    <property type="protein sequence ID" value="EEI17536.1"/>
    <property type="molecule type" value="Genomic_DNA"/>
</dbReference>
<keyword evidence="2" id="KW-1185">Reference proteome</keyword>
<name>C0XQE5_CORLD</name>
<accession>C0XQE5</accession>
<dbReference type="AlphaFoldDB" id="C0XQE5"/>
<dbReference type="SUPFAM" id="SSF46689">
    <property type="entry name" value="Homeodomain-like"/>
    <property type="match status" value="1"/>
</dbReference>
<evidence type="ECO:0000313" key="2">
    <source>
        <dbReference type="Proteomes" id="UP000006196"/>
    </source>
</evidence>
<dbReference type="InterPro" id="IPR009057">
    <property type="entry name" value="Homeodomain-like_sf"/>
</dbReference>
<sequence length="53" mass="5912">MPRKSYTEEFKRDAVAMYEDTDGVSLNSVAHDFGVNRGSLAAWVKRYGTGKKA</sequence>
<dbReference type="RefSeq" id="WP_006841331.1">
    <property type="nucleotide sequence ID" value="NZ_GG667220.1"/>
</dbReference>
<organism evidence="1 2">
    <name type="scientific">Corynebacterium lipophiloflavum (strain ATCC 700352 / DSM 44291 / CCUG 37336 / JCM 10383 / DMMZ 1944)</name>
    <dbReference type="NCBI Taxonomy" id="525263"/>
    <lineage>
        <taxon>Bacteria</taxon>
        <taxon>Bacillati</taxon>
        <taxon>Actinomycetota</taxon>
        <taxon>Actinomycetes</taxon>
        <taxon>Mycobacteriales</taxon>
        <taxon>Corynebacteriaceae</taxon>
        <taxon>Corynebacterium</taxon>
    </lineage>
</organism>
<reference evidence="1" key="1">
    <citation type="submission" date="2009-01" db="EMBL/GenBank/DDBJ databases">
        <authorList>
            <person name="Qin X."/>
            <person name="Bachman B."/>
            <person name="Battles P."/>
            <person name="Bell A."/>
            <person name="Bess C."/>
            <person name="Bickham C."/>
            <person name="Chaboub L."/>
            <person name="Chen D."/>
            <person name="Coyle M."/>
            <person name="Deiros D.R."/>
            <person name="Dinh H."/>
            <person name="Forbes L."/>
            <person name="Fowler G."/>
            <person name="Francisco L."/>
            <person name="Fu Q."/>
            <person name="Gubbala S."/>
            <person name="Hale W."/>
            <person name="Han Y."/>
            <person name="Hemphill L."/>
            <person name="Highlander S.K."/>
            <person name="Hirani K."/>
            <person name="Hogues M."/>
            <person name="Jackson L."/>
            <person name="Jakkamsetti A."/>
            <person name="Javaid M."/>
            <person name="Jiang H."/>
            <person name="Korchina V."/>
            <person name="Kovar C."/>
            <person name="Lara F."/>
            <person name="Lee S."/>
            <person name="Mata R."/>
            <person name="Mathew T."/>
            <person name="Moen C."/>
            <person name="Morales K."/>
            <person name="Munidasa M."/>
            <person name="Nazareth L."/>
            <person name="Ngo R."/>
            <person name="Nguyen L."/>
            <person name="Okwuonu G."/>
            <person name="Ongeri F."/>
            <person name="Patil S."/>
            <person name="Petrosino J."/>
            <person name="Pham C."/>
            <person name="Pham P."/>
            <person name="Pu L.-L."/>
            <person name="Puazo M."/>
            <person name="Raj R."/>
            <person name="Reid J."/>
            <person name="Rouhana J."/>
            <person name="Saada N."/>
            <person name="Shang Y."/>
            <person name="Simmons D."/>
            <person name="Thornton R."/>
            <person name="Warren J."/>
            <person name="Weissenberger G."/>
            <person name="Zhang J."/>
            <person name="Zhang L."/>
            <person name="Zhou C."/>
            <person name="Zhu D."/>
            <person name="Muzny D."/>
            <person name="Worley K."/>
            <person name="Gibbs R."/>
        </authorList>
    </citation>
    <scope>NUCLEOTIDE SEQUENCE [LARGE SCALE GENOMIC DNA]</scope>
    <source>
        <strain evidence="1">DSM 44291</strain>
    </source>
</reference>
<dbReference type="Gene3D" id="1.10.10.60">
    <property type="entry name" value="Homeodomain-like"/>
    <property type="match status" value="1"/>
</dbReference>
<dbReference type="OrthoDB" id="4281720at2"/>
<dbReference type="Proteomes" id="UP000006196">
    <property type="component" value="Unassembled WGS sequence"/>
</dbReference>